<dbReference type="PANTHER" id="PTHR47756:SF2">
    <property type="entry name" value="BLL6612 PROTEIN"/>
    <property type="match status" value="1"/>
</dbReference>
<dbReference type="GO" id="GO:0003677">
    <property type="term" value="F:DNA binding"/>
    <property type="evidence" value="ECO:0007669"/>
    <property type="project" value="InterPro"/>
</dbReference>
<gene>
    <name evidence="9" type="ORF">BJ999_001157</name>
</gene>
<reference evidence="9 10" key="1">
    <citation type="submission" date="2020-07" db="EMBL/GenBank/DDBJ databases">
        <title>Sequencing the genomes of 1000 actinobacteria strains.</title>
        <authorList>
            <person name="Klenk H.-P."/>
        </authorList>
    </citation>
    <scope>NUCLEOTIDE SEQUENCE [LARGE SCALE GENOMIC DNA]</scope>
    <source>
        <strain evidence="9 10">DSM 43461</strain>
    </source>
</reference>
<dbReference type="Gene3D" id="1.10.1740.10">
    <property type="match status" value="1"/>
</dbReference>
<dbReference type="AlphaFoldDB" id="A0A7Y9G6X4"/>
<dbReference type="Pfam" id="PF20239">
    <property type="entry name" value="DUF6596"/>
    <property type="match status" value="1"/>
</dbReference>
<feature type="domain" description="RNA polymerase sigma-70 region 2" evidence="6">
    <location>
        <begin position="18"/>
        <end position="79"/>
    </location>
</feature>
<evidence type="ECO:0000313" key="10">
    <source>
        <dbReference type="Proteomes" id="UP000591272"/>
    </source>
</evidence>
<dbReference type="PANTHER" id="PTHR47756">
    <property type="entry name" value="BLL6612 PROTEIN-RELATED"/>
    <property type="match status" value="1"/>
</dbReference>
<dbReference type="InterPro" id="IPR007627">
    <property type="entry name" value="RNA_pol_sigma70_r2"/>
</dbReference>
<dbReference type="EMBL" id="JACCBT010000001">
    <property type="protein sequence ID" value="NYE10861.1"/>
    <property type="molecule type" value="Genomic_DNA"/>
</dbReference>
<evidence type="ECO:0000256" key="1">
    <source>
        <dbReference type="ARBA" id="ARBA00010641"/>
    </source>
</evidence>
<evidence type="ECO:0000256" key="4">
    <source>
        <dbReference type="ARBA" id="ARBA00023163"/>
    </source>
</evidence>
<dbReference type="Proteomes" id="UP000591272">
    <property type="component" value="Unassembled WGS sequence"/>
</dbReference>
<dbReference type="Pfam" id="PF04542">
    <property type="entry name" value="Sigma70_r2"/>
    <property type="match status" value="1"/>
</dbReference>
<proteinExistence type="inferred from homology"/>
<evidence type="ECO:0000256" key="5">
    <source>
        <dbReference type="SAM" id="MobiDB-lite"/>
    </source>
</evidence>
<dbReference type="InterPro" id="IPR046531">
    <property type="entry name" value="DUF6596"/>
</dbReference>
<evidence type="ECO:0000313" key="9">
    <source>
        <dbReference type="EMBL" id="NYE10861.1"/>
    </source>
</evidence>
<feature type="domain" description="RNA polymerase sigma factor 70 region 4 type 2" evidence="7">
    <location>
        <begin position="117"/>
        <end position="167"/>
    </location>
</feature>
<name>A0A7Y9G6X4_9ACTN</name>
<dbReference type="Gene3D" id="1.10.10.10">
    <property type="entry name" value="Winged helix-like DNA-binding domain superfamily/Winged helix DNA-binding domain"/>
    <property type="match status" value="1"/>
</dbReference>
<dbReference type="Pfam" id="PF08281">
    <property type="entry name" value="Sigma70_r4_2"/>
    <property type="match status" value="1"/>
</dbReference>
<comment type="caution">
    <text evidence="9">The sequence shown here is derived from an EMBL/GenBank/DDBJ whole genome shotgun (WGS) entry which is preliminary data.</text>
</comment>
<dbReference type="InterPro" id="IPR036388">
    <property type="entry name" value="WH-like_DNA-bd_sf"/>
</dbReference>
<dbReference type="GO" id="GO:0016987">
    <property type="term" value="F:sigma factor activity"/>
    <property type="evidence" value="ECO:0007669"/>
    <property type="project" value="UniProtKB-KW"/>
</dbReference>
<evidence type="ECO:0000259" key="6">
    <source>
        <dbReference type="Pfam" id="PF04542"/>
    </source>
</evidence>
<comment type="similarity">
    <text evidence="1">Belongs to the sigma-70 factor family. ECF subfamily.</text>
</comment>
<protein>
    <submittedName>
        <fullName evidence="9">RNA polymerase sigma factor (Sigma-70 family)</fullName>
    </submittedName>
</protein>
<feature type="domain" description="DUF6596" evidence="8">
    <location>
        <begin position="185"/>
        <end position="284"/>
    </location>
</feature>
<dbReference type="SUPFAM" id="SSF88659">
    <property type="entry name" value="Sigma3 and sigma4 domains of RNA polymerase sigma factors"/>
    <property type="match status" value="1"/>
</dbReference>
<evidence type="ECO:0000259" key="8">
    <source>
        <dbReference type="Pfam" id="PF20239"/>
    </source>
</evidence>
<evidence type="ECO:0000256" key="3">
    <source>
        <dbReference type="ARBA" id="ARBA00023082"/>
    </source>
</evidence>
<dbReference type="InterPro" id="IPR013249">
    <property type="entry name" value="RNA_pol_sigma70_r4_t2"/>
</dbReference>
<keyword evidence="2" id="KW-0805">Transcription regulation</keyword>
<evidence type="ECO:0000259" key="7">
    <source>
        <dbReference type="Pfam" id="PF08281"/>
    </source>
</evidence>
<accession>A0A7Y9G6X4</accession>
<dbReference type="GO" id="GO:0006352">
    <property type="term" value="P:DNA-templated transcription initiation"/>
    <property type="evidence" value="ECO:0007669"/>
    <property type="project" value="InterPro"/>
</dbReference>
<feature type="compositionally biased region" description="Basic and acidic residues" evidence="5">
    <location>
        <begin position="426"/>
        <end position="435"/>
    </location>
</feature>
<dbReference type="RefSeq" id="WP_179832329.1">
    <property type="nucleotide sequence ID" value="NZ_BMRD01000006.1"/>
</dbReference>
<keyword evidence="3" id="KW-0731">Sigma factor</keyword>
<sequence>MEAGDLDAMLATLWRVDSPRIVARLVRLVGDLDTAEELAQDTFVAAIEKWRHEGVPSNPAGWLNTTARFLAVDRIRRRDTQRHKYHLVAATTPRSTDLDIGQIVDGDLADDLLGLIFMACHPILPPDARSALTLKLVCGLTTGEVARAFLAPEATIAQRVVRAKRTLAAADIRFELPGPAERPTRLDAVREVIYLVFNEGYSATSGDSWVRPELCSEALRLGRMLANLTPDDTETLGLLALIELQASRLTARVGPHGDPVLLMDQDRTRWDRLLIRRGLALIERIHRLRGTAGPYALQAAIAACHARATTAADTDWPRIAALYDGLVQITSSPVVELNRAVAIGRAFGPQAGLDVVRPLLDHPAMRGYHLLPAVAGDLSCGAGNHEEARRYFLDSAALTANTQQRRTMQRRAADCATHHAGSTPHQQDHDLPPEC</sequence>
<keyword evidence="10" id="KW-1185">Reference proteome</keyword>
<feature type="region of interest" description="Disordered" evidence="5">
    <location>
        <begin position="402"/>
        <end position="435"/>
    </location>
</feature>
<keyword evidence="4" id="KW-0804">Transcription</keyword>
<organism evidence="9 10">
    <name type="scientific">Actinomadura citrea</name>
    <dbReference type="NCBI Taxonomy" id="46158"/>
    <lineage>
        <taxon>Bacteria</taxon>
        <taxon>Bacillati</taxon>
        <taxon>Actinomycetota</taxon>
        <taxon>Actinomycetes</taxon>
        <taxon>Streptosporangiales</taxon>
        <taxon>Thermomonosporaceae</taxon>
        <taxon>Actinomadura</taxon>
    </lineage>
</organism>
<evidence type="ECO:0000256" key="2">
    <source>
        <dbReference type="ARBA" id="ARBA00023015"/>
    </source>
</evidence>
<dbReference type="InterPro" id="IPR013324">
    <property type="entry name" value="RNA_pol_sigma_r3/r4-like"/>
</dbReference>
<dbReference type="InterPro" id="IPR013325">
    <property type="entry name" value="RNA_pol_sigma_r2"/>
</dbReference>
<dbReference type="SUPFAM" id="SSF88946">
    <property type="entry name" value="Sigma2 domain of RNA polymerase sigma factors"/>
    <property type="match status" value="1"/>
</dbReference>